<dbReference type="CDD" id="cd07377">
    <property type="entry name" value="WHTH_GntR"/>
    <property type="match status" value="1"/>
</dbReference>
<dbReference type="Pfam" id="PF00392">
    <property type="entry name" value="GntR"/>
    <property type="match status" value="1"/>
</dbReference>
<keyword evidence="1" id="KW-0805">Transcription regulation</keyword>
<evidence type="ECO:0000256" key="1">
    <source>
        <dbReference type="ARBA" id="ARBA00023015"/>
    </source>
</evidence>
<dbReference type="PRINTS" id="PR00035">
    <property type="entry name" value="HTHGNTR"/>
</dbReference>
<dbReference type="PANTHER" id="PTHR44846:SF1">
    <property type="entry name" value="MANNOSYL-D-GLYCERATE TRANSPORT_METABOLISM SYSTEM REPRESSOR MNGR-RELATED"/>
    <property type="match status" value="1"/>
</dbReference>
<sequence>MSKLNKESSVALYQQLIDEIKDQIASGKLTTGDRLMTEFELSQEYNVSRITVRKAIEVLVEENILIKKQGIGTFVAEKKLTRNVGVFMGFTSNCIQDGKTPSTKLLAAELVKATTVDVKNLDLKPGEKVIRINRLRISDGDPVVIEETRFSQKYAFLFGENLEGSLYEILAHNGIVMSGGKRTINICNTTKEEAELLEVEENEVMLYMKDICVDANGTPIHSCKSIINPRRYEIIINTMPNKG</sequence>
<gene>
    <name evidence="5" type="ORF">H8716_07095</name>
</gene>
<dbReference type="InterPro" id="IPR036388">
    <property type="entry name" value="WH-like_DNA-bd_sf"/>
</dbReference>
<dbReference type="SUPFAM" id="SSF64288">
    <property type="entry name" value="Chorismate lyase-like"/>
    <property type="match status" value="1"/>
</dbReference>
<evidence type="ECO:0000256" key="2">
    <source>
        <dbReference type="ARBA" id="ARBA00023125"/>
    </source>
</evidence>
<reference evidence="5 6" key="1">
    <citation type="submission" date="2020-08" db="EMBL/GenBank/DDBJ databases">
        <title>Genome public.</title>
        <authorList>
            <person name="Liu C."/>
            <person name="Sun Q."/>
        </authorList>
    </citation>
    <scope>NUCLEOTIDE SEQUENCE [LARGE SCALE GENOMIC DNA]</scope>
    <source>
        <strain evidence="5 6">NSJ-46</strain>
    </source>
</reference>
<dbReference type="InterPro" id="IPR000524">
    <property type="entry name" value="Tscrpt_reg_HTH_GntR"/>
</dbReference>
<evidence type="ECO:0000313" key="6">
    <source>
        <dbReference type="Proteomes" id="UP000657421"/>
    </source>
</evidence>
<comment type="caution">
    <text evidence="5">The sequence shown here is derived from an EMBL/GenBank/DDBJ whole genome shotgun (WGS) entry which is preliminary data.</text>
</comment>
<evidence type="ECO:0000259" key="4">
    <source>
        <dbReference type="PROSITE" id="PS50949"/>
    </source>
</evidence>
<dbReference type="Pfam" id="PF07702">
    <property type="entry name" value="UTRA"/>
    <property type="match status" value="1"/>
</dbReference>
<protein>
    <submittedName>
        <fullName evidence="5">GntR family transcriptional regulator</fullName>
    </submittedName>
</protein>
<evidence type="ECO:0000313" key="5">
    <source>
        <dbReference type="EMBL" id="MBC8572845.1"/>
    </source>
</evidence>
<keyword evidence="6" id="KW-1185">Reference proteome</keyword>
<accession>A0ABR7N9M9</accession>
<dbReference type="Gene3D" id="3.40.1410.10">
    <property type="entry name" value="Chorismate lyase-like"/>
    <property type="match status" value="1"/>
</dbReference>
<keyword evidence="3" id="KW-0804">Transcription</keyword>
<name>A0ABR7N9M9_9FIRM</name>
<dbReference type="InterPro" id="IPR050679">
    <property type="entry name" value="Bact_HTH_transcr_reg"/>
</dbReference>
<dbReference type="EMBL" id="JACRSZ010000006">
    <property type="protein sequence ID" value="MBC8572845.1"/>
    <property type="molecule type" value="Genomic_DNA"/>
</dbReference>
<dbReference type="Proteomes" id="UP000657421">
    <property type="component" value="Unassembled WGS sequence"/>
</dbReference>
<evidence type="ECO:0000256" key="3">
    <source>
        <dbReference type="ARBA" id="ARBA00023163"/>
    </source>
</evidence>
<dbReference type="Gene3D" id="1.10.10.10">
    <property type="entry name" value="Winged helix-like DNA-binding domain superfamily/Winged helix DNA-binding domain"/>
    <property type="match status" value="1"/>
</dbReference>
<feature type="domain" description="HTH gntR-type" evidence="4">
    <location>
        <begin position="10"/>
        <end position="78"/>
    </location>
</feature>
<dbReference type="RefSeq" id="WP_249307874.1">
    <property type="nucleotide sequence ID" value="NZ_JACRSZ010000006.1"/>
</dbReference>
<dbReference type="InterPro" id="IPR028978">
    <property type="entry name" value="Chorismate_lyase_/UTRA_dom_sf"/>
</dbReference>
<proteinExistence type="predicted"/>
<dbReference type="SMART" id="SM00345">
    <property type="entry name" value="HTH_GNTR"/>
    <property type="match status" value="1"/>
</dbReference>
<dbReference type="PROSITE" id="PS50949">
    <property type="entry name" value="HTH_GNTR"/>
    <property type="match status" value="1"/>
</dbReference>
<dbReference type="PANTHER" id="PTHR44846">
    <property type="entry name" value="MANNOSYL-D-GLYCERATE TRANSPORT/METABOLISM SYSTEM REPRESSOR MNGR-RELATED"/>
    <property type="match status" value="1"/>
</dbReference>
<organism evidence="5 6">
    <name type="scientific">Jingyaoa shaoxingensis</name>
    <dbReference type="NCBI Taxonomy" id="2763671"/>
    <lineage>
        <taxon>Bacteria</taxon>
        <taxon>Bacillati</taxon>
        <taxon>Bacillota</taxon>
        <taxon>Clostridia</taxon>
        <taxon>Lachnospirales</taxon>
        <taxon>Lachnospiraceae</taxon>
        <taxon>Jingyaoa</taxon>
    </lineage>
</organism>
<dbReference type="SMART" id="SM00866">
    <property type="entry name" value="UTRA"/>
    <property type="match status" value="1"/>
</dbReference>
<keyword evidence="2" id="KW-0238">DNA-binding</keyword>
<dbReference type="InterPro" id="IPR036390">
    <property type="entry name" value="WH_DNA-bd_sf"/>
</dbReference>
<dbReference type="SUPFAM" id="SSF46785">
    <property type="entry name" value="Winged helix' DNA-binding domain"/>
    <property type="match status" value="1"/>
</dbReference>
<dbReference type="InterPro" id="IPR011663">
    <property type="entry name" value="UTRA"/>
</dbReference>